<dbReference type="GO" id="GO:0046975">
    <property type="term" value="F:histone H3K36 methyltransferase activity"/>
    <property type="evidence" value="ECO:0007669"/>
    <property type="project" value="TreeGrafter"/>
</dbReference>
<dbReference type="WBParaSite" id="HPBE_0001652901-mRNA-1">
    <property type="protein sequence ID" value="HPBE_0001652901-mRNA-1"/>
    <property type="gene ID" value="HPBE_0001652901"/>
</dbReference>
<dbReference type="GO" id="GO:0005634">
    <property type="term" value="C:nucleus"/>
    <property type="evidence" value="ECO:0007669"/>
    <property type="project" value="TreeGrafter"/>
</dbReference>
<protein>
    <submittedName>
        <fullName evidence="3">HTH asnC-type domain-containing protein</fullName>
    </submittedName>
</protein>
<dbReference type="GO" id="GO:0006303">
    <property type="term" value="P:double-strand break repair via nonhomologous end joining"/>
    <property type="evidence" value="ECO:0007669"/>
    <property type="project" value="TreeGrafter"/>
</dbReference>
<proteinExistence type="predicted"/>
<gene>
    <name evidence="1" type="ORF">HPBE_LOCUS16528</name>
</gene>
<dbReference type="GO" id="GO:0031297">
    <property type="term" value="P:replication fork processing"/>
    <property type="evidence" value="ECO:0007669"/>
    <property type="project" value="TreeGrafter"/>
</dbReference>
<dbReference type="GO" id="GO:0003697">
    <property type="term" value="F:single-stranded DNA binding"/>
    <property type="evidence" value="ECO:0007669"/>
    <property type="project" value="TreeGrafter"/>
</dbReference>
<dbReference type="GO" id="GO:0044774">
    <property type="term" value="P:mitotic DNA integrity checkpoint signaling"/>
    <property type="evidence" value="ECO:0007669"/>
    <property type="project" value="TreeGrafter"/>
</dbReference>
<dbReference type="GO" id="GO:0044547">
    <property type="term" value="F:DNA topoisomerase binding"/>
    <property type="evidence" value="ECO:0007669"/>
    <property type="project" value="TreeGrafter"/>
</dbReference>
<dbReference type="GO" id="GO:0042800">
    <property type="term" value="F:histone H3K4 methyltransferase activity"/>
    <property type="evidence" value="ECO:0007669"/>
    <property type="project" value="TreeGrafter"/>
</dbReference>
<dbReference type="PANTHER" id="PTHR46060">
    <property type="entry name" value="MARINER MOS1 TRANSPOSASE-LIKE PROTEIN"/>
    <property type="match status" value="1"/>
</dbReference>
<accession>A0A183G4R1</accession>
<dbReference type="GO" id="GO:0000793">
    <property type="term" value="C:condensed chromosome"/>
    <property type="evidence" value="ECO:0007669"/>
    <property type="project" value="TreeGrafter"/>
</dbReference>
<accession>A0A3P8BHQ5</accession>
<dbReference type="InterPro" id="IPR052709">
    <property type="entry name" value="Transposase-MT_Hybrid"/>
</dbReference>
<organism evidence="2 3">
    <name type="scientific">Heligmosomoides polygyrus</name>
    <name type="common">Parasitic roundworm</name>
    <dbReference type="NCBI Taxonomy" id="6339"/>
    <lineage>
        <taxon>Eukaryota</taxon>
        <taxon>Metazoa</taxon>
        <taxon>Ecdysozoa</taxon>
        <taxon>Nematoda</taxon>
        <taxon>Chromadorea</taxon>
        <taxon>Rhabditida</taxon>
        <taxon>Rhabditina</taxon>
        <taxon>Rhabditomorpha</taxon>
        <taxon>Strongyloidea</taxon>
        <taxon>Heligmosomidae</taxon>
        <taxon>Heligmosomoides</taxon>
    </lineage>
</organism>
<evidence type="ECO:0000313" key="3">
    <source>
        <dbReference type="WBParaSite" id="HPBE_0001652901-mRNA-1"/>
    </source>
</evidence>
<dbReference type="EMBL" id="UZAH01029469">
    <property type="protein sequence ID" value="VDP06235.1"/>
    <property type="molecule type" value="Genomic_DNA"/>
</dbReference>
<evidence type="ECO:0000313" key="1">
    <source>
        <dbReference type="EMBL" id="VDP06235.1"/>
    </source>
</evidence>
<dbReference type="GO" id="GO:0000729">
    <property type="term" value="P:DNA double-strand break processing"/>
    <property type="evidence" value="ECO:0007669"/>
    <property type="project" value="TreeGrafter"/>
</dbReference>
<sequence>MFARFRKGEVNLQGSFRLGRDVDNDRLRQLVESDPRRTTRGLAQELGVHYVTIARHLHQLGKVHKLAQWAPMASPNATVLRWPLNLLSCRRTDSWLKSIIKGGEKWACTSTSR</sequence>
<reference evidence="3" key="2">
    <citation type="submission" date="2019-09" db="UniProtKB">
        <authorList>
            <consortium name="WormBaseParasite"/>
        </authorList>
    </citation>
    <scope>IDENTIFICATION</scope>
</reference>
<dbReference type="GO" id="GO:0000014">
    <property type="term" value="F:single-stranded DNA endodeoxyribonuclease activity"/>
    <property type="evidence" value="ECO:0007669"/>
    <property type="project" value="TreeGrafter"/>
</dbReference>
<dbReference type="GO" id="GO:0015074">
    <property type="term" value="P:DNA integration"/>
    <property type="evidence" value="ECO:0007669"/>
    <property type="project" value="TreeGrafter"/>
</dbReference>
<dbReference type="Gene3D" id="1.10.10.10">
    <property type="entry name" value="Winged helix-like DNA-binding domain superfamily/Winged helix DNA-binding domain"/>
    <property type="match status" value="1"/>
</dbReference>
<dbReference type="AlphaFoldDB" id="A0A183G4R1"/>
<evidence type="ECO:0000313" key="2">
    <source>
        <dbReference type="Proteomes" id="UP000050761"/>
    </source>
</evidence>
<dbReference type="Proteomes" id="UP000050761">
    <property type="component" value="Unassembled WGS sequence"/>
</dbReference>
<name>A0A183G4R1_HELPZ</name>
<keyword evidence="2" id="KW-1185">Reference proteome</keyword>
<dbReference type="InterPro" id="IPR036388">
    <property type="entry name" value="WH-like_DNA-bd_sf"/>
</dbReference>
<dbReference type="GO" id="GO:0003690">
    <property type="term" value="F:double-stranded DNA binding"/>
    <property type="evidence" value="ECO:0007669"/>
    <property type="project" value="TreeGrafter"/>
</dbReference>
<reference evidence="1 2" key="1">
    <citation type="submission" date="2018-11" db="EMBL/GenBank/DDBJ databases">
        <authorList>
            <consortium name="Pathogen Informatics"/>
        </authorList>
    </citation>
    <scope>NUCLEOTIDE SEQUENCE [LARGE SCALE GENOMIC DNA]</scope>
</reference>
<dbReference type="GO" id="GO:0035861">
    <property type="term" value="C:site of double-strand break"/>
    <property type="evidence" value="ECO:0007669"/>
    <property type="project" value="TreeGrafter"/>
</dbReference>
<dbReference type="PANTHER" id="PTHR46060:SF2">
    <property type="entry name" value="HISTONE-LYSINE N-METHYLTRANSFERASE SETMAR"/>
    <property type="match status" value="1"/>
</dbReference>